<evidence type="ECO:0000313" key="3">
    <source>
        <dbReference type="Proteomes" id="UP001241758"/>
    </source>
</evidence>
<name>A0ABT6WZK1_9ACTN</name>
<sequence length="370" mass="40663">MPQQLLTLGFTAPEIVDKAWTVRWESAPADAEEMVRQTVPATVEFQTSGSTGEQQRWQRYRENVWLEAGLLADLVRPERPQAVVSFVPPAHLYGALATVFVPAQLGVRVWYRPTFFGTLPALAGRRVVVAATPWIFRLLLEHLPWVRSLEHLTVLHSSAMLPATAGEFLAAAGPDRALVVDVMGSTEAGGVALRRWRDGAEPPPWTLFPDVSFAGGEVAVDEDGEVPLVVRSPRLAFRPGGIPPAVWATDDHVAPVDDRSFSFAGRRNRLVKVNGRRFNLDALEHQLRGVLDCPDLALVPVADRMIGEHVDLLLELAPGGRLADVDLAAAYARIGLRPRRVHVVPRIDRSETGKLRHVQTSMPTEVEVAS</sequence>
<dbReference type="Gene3D" id="3.40.50.12780">
    <property type="entry name" value="N-terminal domain of ligase-like"/>
    <property type="match status" value="1"/>
</dbReference>
<dbReference type="Proteomes" id="UP001241758">
    <property type="component" value="Unassembled WGS sequence"/>
</dbReference>
<dbReference type="EMBL" id="JASCTH010000041">
    <property type="protein sequence ID" value="MDI6105173.1"/>
    <property type="molecule type" value="Genomic_DNA"/>
</dbReference>
<accession>A0ABT6WZK1</accession>
<keyword evidence="3" id="KW-1185">Reference proteome</keyword>
<feature type="domain" description="AMP-dependent synthetase/ligase" evidence="1">
    <location>
        <begin position="33"/>
        <end position="220"/>
    </location>
</feature>
<dbReference type="Pfam" id="PF00501">
    <property type="entry name" value="AMP-binding"/>
    <property type="match status" value="1"/>
</dbReference>
<evidence type="ECO:0000313" key="2">
    <source>
        <dbReference type="EMBL" id="MDI6105173.1"/>
    </source>
</evidence>
<gene>
    <name evidence="2" type="ORF">QLQ12_41970</name>
</gene>
<proteinExistence type="predicted"/>
<reference evidence="2 3" key="1">
    <citation type="submission" date="2023-05" db="EMBL/GenBank/DDBJ databases">
        <title>Actinoplanes sp. NEAU-A12 genome sequencing.</title>
        <authorList>
            <person name="Wang Z.-S."/>
        </authorList>
    </citation>
    <scope>NUCLEOTIDE SEQUENCE [LARGE SCALE GENOMIC DNA]</scope>
    <source>
        <strain evidence="2 3">NEAU-A12</strain>
    </source>
</reference>
<evidence type="ECO:0000259" key="1">
    <source>
        <dbReference type="Pfam" id="PF00501"/>
    </source>
</evidence>
<protein>
    <submittedName>
        <fullName evidence="2">AMP-binding protein</fullName>
    </submittedName>
</protein>
<dbReference type="InterPro" id="IPR042099">
    <property type="entry name" value="ANL_N_sf"/>
</dbReference>
<dbReference type="SUPFAM" id="SSF56801">
    <property type="entry name" value="Acetyl-CoA synthetase-like"/>
    <property type="match status" value="1"/>
</dbReference>
<dbReference type="RefSeq" id="WP_282766641.1">
    <property type="nucleotide sequence ID" value="NZ_JASCTH010000041.1"/>
</dbReference>
<dbReference type="InterPro" id="IPR000873">
    <property type="entry name" value="AMP-dep_synth/lig_dom"/>
</dbReference>
<organism evidence="2 3">
    <name type="scientific">Actinoplanes sandaracinus</name>
    <dbReference type="NCBI Taxonomy" id="3045177"/>
    <lineage>
        <taxon>Bacteria</taxon>
        <taxon>Bacillati</taxon>
        <taxon>Actinomycetota</taxon>
        <taxon>Actinomycetes</taxon>
        <taxon>Micromonosporales</taxon>
        <taxon>Micromonosporaceae</taxon>
        <taxon>Actinoplanes</taxon>
    </lineage>
</organism>
<comment type="caution">
    <text evidence="2">The sequence shown here is derived from an EMBL/GenBank/DDBJ whole genome shotgun (WGS) entry which is preliminary data.</text>
</comment>